<evidence type="ECO:0000256" key="6">
    <source>
        <dbReference type="ARBA" id="ARBA00022822"/>
    </source>
</evidence>
<organism evidence="12 13">
    <name type="scientific">Patulibacter brassicae</name>
    <dbReference type="NCBI Taxonomy" id="1705717"/>
    <lineage>
        <taxon>Bacteria</taxon>
        <taxon>Bacillati</taxon>
        <taxon>Actinomycetota</taxon>
        <taxon>Thermoleophilia</taxon>
        <taxon>Solirubrobacterales</taxon>
        <taxon>Patulibacteraceae</taxon>
        <taxon>Patulibacter</taxon>
    </lineage>
</organism>
<dbReference type="Proteomes" id="UP001277761">
    <property type="component" value="Unassembled WGS sequence"/>
</dbReference>
<feature type="domain" description="N-(5'phosphoribosyl) anthranilate isomerase (PRAI)" evidence="11">
    <location>
        <begin position="40"/>
        <end position="243"/>
    </location>
</feature>
<keyword evidence="6 9" id="KW-0822">Tryptophan biosynthesis</keyword>
<dbReference type="RefSeq" id="WP_319952752.1">
    <property type="nucleotide sequence ID" value="NZ_JAXAVX010000001.1"/>
</dbReference>
<comment type="catalytic activity">
    <reaction evidence="1 9">
        <text>N-(5-phospho-beta-D-ribosyl)anthranilate = 1-(2-carboxyphenylamino)-1-deoxy-D-ribulose 5-phosphate</text>
        <dbReference type="Rhea" id="RHEA:21540"/>
        <dbReference type="ChEBI" id="CHEBI:18277"/>
        <dbReference type="ChEBI" id="CHEBI:58613"/>
        <dbReference type="EC" id="5.3.1.24"/>
    </reaction>
</comment>
<name>A0ABU4VFM7_9ACTN</name>
<accession>A0ABU4VFM7</accession>
<dbReference type="CDD" id="cd00405">
    <property type="entry name" value="PRAI"/>
    <property type="match status" value="1"/>
</dbReference>
<comment type="pathway">
    <text evidence="2 9">Amino-acid biosynthesis; L-tryptophan biosynthesis; L-tryptophan from chorismate: step 3/5.</text>
</comment>
<evidence type="ECO:0000256" key="1">
    <source>
        <dbReference type="ARBA" id="ARBA00001164"/>
    </source>
</evidence>
<evidence type="ECO:0000256" key="5">
    <source>
        <dbReference type="ARBA" id="ARBA00022605"/>
    </source>
</evidence>
<gene>
    <name evidence="9" type="primary">trpF</name>
    <name evidence="12" type="ORF">SK069_03295</name>
</gene>
<sequence>MADSPTDRPAAAPSGTARPRPVRPPVDAPPPKRREPSTRVKICGVTRLEDAEHAVEHGAWAVGMIFWRESRRRVGFEQAQLIGASLKRRAEVAGVFVNAPLDEIERAAEACQLTLVQLHGDEGPQFCGEVARRTGAKVIKAARVRNAADVTALRPFHTEFHLLDTFVEGRPGGTGQAFDWELAKVRRAAPKERQPKLLLSGGLTPDNVADAILTAFPWAVDVAGGTEAAPGRKDPALVEAFIAAAHGARAIAEPQEPTPADGGPGDGEAPASEAPAAEVLPSATPDGAPPSTARFTA</sequence>
<dbReference type="HAMAP" id="MF_00135">
    <property type="entry name" value="PRAI"/>
    <property type="match status" value="1"/>
</dbReference>
<protein>
    <recommendedName>
        <fullName evidence="4 9">N-(5'-phosphoribosyl)anthranilate isomerase</fullName>
        <shortName evidence="9">PRAI</shortName>
        <ecNumber evidence="3 9">5.3.1.24</ecNumber>
    </recommendedName>
</protein>
<dbReference type="EC" id="5.3.1.24" evidence="3 9"/>
<dbReference type="GO" id="GO:0016853">
    <property type="term" value="F:isomerase activity"/>
    <property type="evidence" value="ECO:0007669"/>
    <property type="project" value="UniProtKB-KW"/>
</dbReference>
<dbReference type="PANTHER" id="PTHR42894:SF1">
    <property type="entry name" value="N-(5'-PHOSPHORIBOSYL)ANTHRANILATE ISOMERASE"/>
    <property type="match status" value="1"/>
</dbReference>
<dbReference type="EMBL" id="JAXAVX010000001">
    <property type="protein sequence ID" value="MDX8150607.1"/>
    <property type="molecule type" value="Genomic_DNA"/>
</dbReference>
<keyword evidence="13" id="KW-1185">Reference proteome</keyword>
<reference evidence="12 13" key="1">
    <citation type="submission" date="2023-11" db="EMBL/GenBank/DDBJ databases">
        <authorList>
            <person name="Xu M."/>
            <person name="Jiang T."/>
        </authorList>
    </citation>
    <scope>NUCLEOTIDE SEQUENCE [LARGE SCALE GENOMIC DNA]</scope>
    <source>
        <strain evidence="12 13">SD</strain>
    </source>
</reference>
<evidence type="ECO:0000256" key="3">
    <source>
        <dbReference type="ARBA" id="ARBA00012572"/>
    </source>
</evidence>
<evidence type="ECO:0000259" key="11">
    <source>
        <dbReference type="Pfam" id="PF00697"/>
    </source>
</evidence>
<keyword evidence="7 9" id="KW-0057">Aromatic amino acid biosynthesis</keyword>
<feature type="compositionally biased region" description="Low complexity" evidence="10">
    <location>
        <begin position="267"/>
        <end position="278"/>
    </location>
</feature>
<dbReference type="InterPro" id="IPR001240">
    <property type="entry name" value="PRAI_dom"/>
</dbReference>
<dbReference type="Pfam" id="PF00697">
    <property type="entry name" value="PRAI"/>
    <property type="match status" value="1"/>
</dbReference>
<evidence type="ECO:0000256" key="8">
    <source>
        <dbReference type="ARBA" id="ARBA00023235"/>
    </source>
</evidence>
<keyword evidence="8 9" id="KW-0413">Isomerase</keyword>
<evidence type="ECO:0000256" key="7">
    <source>
        <dbReference type="ARBA" id="ARBA00023141"/>
    </source>
</evidence>
<dbReference type="InterPro" id="IPR011060">
    <property type="entry name" value="RibuloseP-bd_barrel"/>
</dbReference>
<comment type="similarity">
    <text evidence="9">Belongs to the TrpF family.</text>
</comment>
<dbReference type="Gene3D" id="3.20.20.70">
    <property type="entry name" value="Aldolase class I"/>
    <property type="match status" value="1"/>
</dbReference>
<evidence type="ECO:0000256" key="4">
    <source>
        <dbReference type="ARBA" id="ARBA00022272"/>
    </source>
</evidence>
<dbReference type="InterPro" id="IPR044643">
    <property type="entry name" value="TrpF_fam"/>
</dbReference>
<proteinExistence type="inferred from homology"/>
<keyword evidence="5 9" id="KW-0028">Amino-acid biosynthesis</keyword>
<evidence type="ECO:0000256" key="9">
    <source>
        <dbReference type="HAMAP-Rule" id="MF_00135"/>
    </source>
</evidence>
<feature type="region of interest" description="Disordered" evidence="10">
    <location>
        <begin position="251"/>
        <end position="297"/>
    </location>
</feature>
<evidence type="ECO:0000313" key="12">
    <source>
        <dbReference type="EMBL" id="MDX8150607.1"/>
    </source>
</evidence>
<comment type="caution">
    <text evidence="12">The sequence shown here is derived from an EMBL/GenBank/DDBJ whole genome shotgun (WGS) entry which is preliminary data.</text>
</comment>
<evidence type="ECO:0000256" key="10">
    <source>
        <dbReference type="SAM" id="MobiDB-lite"/>
    </source>
</evidence>
<dbReference type="SUPFAM" id="SSF51366">
    <property type="entry name" value="Ribulose-phoshate binding barrel"/>
    <property type="match status" value="1"/>
</dbReference>
<dbReference type="PANTHER" id="PTHR42894">
    <property type="entry name" value="N-(5'-PHOSPHORIBOSYL)ANTHRANILATE ISOMERASE"/>
    <property type="match status" value="1"/>
</dbReference>
<evidence type="ECO:0000313" key="13">
    <source>
        <dbReference type="Proteomes" id="UP001277761"/>
    </source>
</evidence>
<dbReference type="InterPro" id="IPR013785">
    <property type="entry name" value="Aldolase_TIM"/>
</dbReference>
<evidence type="ECO:0000256" key="2">
    <source>
        <dbReference type="ARBA" id="ARBA00004664"/>
    </source>
</evidence>
<feature type="region of interest" description="Disordered" evidence="10">
    <location>
        <begin position="1"/>
        <end position="37"/>
    </location>
</feature>